<organism evidence="2 3">
    <name type="scientific">Phytophthora citrophthora</name>
    <dbReference type="NCBI Taxonomy" id="4793"/>
    <lineage>
        <taxon>Eukaryota</taxon>
        <taxon>Sar</taxon>
        <taxon>Stramenopiles</taxon>
        <taxon>Oomycota</taxon>
        <taxon>Peronosporomycetes</taxon>
        <taxon>Peronosporales</taxon>
        <taxon>Peronosporaceae</taxon>
        <taxon>Phytophthora</taxon>
    </lineage>
</organism>
<feature type="region of interest" description="Disordered" evidence="1">
    <location>
        <begin position="1"/>
        <end position="20"/>
    </location>
</feature>
<protein>
    <submittedName>
        <fullName evidence="2">Uncharacterized protein</fullName>
    </submittedName>
</protein>
<evidence type="ECO:0000313" key="2">
    <source>
        <dbReference type="EMBL" id="KAK1942320.1"/>
    </source>
</evidence>
<gene>
    <name evidence="2" type="ORF">P3T76_006642</name>
</gene>
<keyword evidence="3" id="KW-1185">Reference proteome</keyword>
<dbReference type="EMBL" id="JASMQC010000010">
    <property type="protein sequence ID" value="KAK1942320.1"/>
    <property type="molecule type" value="Genomic_DNA"/>
</dbReference>
<accession>A0AAD9LMG5</accession>
<sequence>MTPSPDTAARRWSASHSNTDKWEKLACSKEVSAPSRREEASFMMIVWADYKVLPDVTGQDDGR</sequence>
<dbReference type="AlphaFoldDB" id="A0AAD9LMG5"/>
<evidence type="ECO:0000313" key="3">
    <source>
        <dbReference type="Proteomes" id="UP001259832"/>
    </source>
</evidence>
<evidence type="ECO:0000256" key="1">
    <source>
        <dbReference type="SAM" id="MobiDB-lite"/>
    </source>
</evidence>
<name>A0AAD9LMG5_9STRA</name>
<proteinExistence type="predicted"/>
<reference evidence="2" key="1">
    <citation type="submission" date="2023-08" db="EMBL/GenBank/DDBJ databases">
        <title>Reference Genome Resource for the Citrus Pathogen Phytophthora citrophthora.</title>
        <authorList>
            <person name="Moller H."/>
            <person name="Coetzee B."/>
            <person name="Rose L.J."/>
            <person name="Van Niekerk J.M."/>
        </authorList>
    </citation>
    <scope>NUCLEOTIDE SEQUENCE</scope>
    <source>
        <strain evidence="2">STE-U-9442</strain>
    </source>
</reference>
<dbReference type="Proteomes" id="UP001259832">
    <property type="component" value="Unassembled WGS sequence"/>
</dbReference>
<comment type="caution">
    <text evidence="2">The sequence shown here is derived from an EMBL/GenBank/DDBJ whole genome shotgun (WGS) entry which is preliminary data.</text>
</comment>